<keyword evidence="1" id="KW-1133">Transmembrane helix</keyword>
<feature type="domain" description="SCP" evidence="2">
    <location>
        <begin position="32"/>
        <end position="150"/>
    </location>
</feature>
<dbReference type="Proteomes" id="UP000775877">
    <property type="component" value="Unassembled WGS sequence"/>
</dbReference>
<keyword evidence="1" id="KW-0812">Transmembrane</keyword>
<dbReference type="Pfam" id="PF00188">
    <property type="entry name" value="CAP"/>
    <property type="match status" value="1"/>
</dbReference>
<comment type="caution">
    <text evidence="3">The sequence shown here is derived from an EMBL/GenBank/DDBJ whole genome shotgun (WGS) entry which is preliminary data.</text>
</comment>
<evidence type="ECO:0000313" key="3">
    <source>
        <dbReference type="EMBL" id="MCA9380705.1"/>
    </source>
</evidence>
<dbReference type="PANTHER" id="PTHR31157:SF1">
    <property type="entry name" value="SCP DOMAIN-CONTAINING PROTEIN"/>
    <property type="match status" value="1"/>
</dbReference>
<keyword evidence="1" id="KW-0472">Membrane</keyword>
<reference evidence="3" key="1">
    <citation type="submission" date="2020-04" db="EMBL/GenBank/DDBJ databases">
        <authorList>
            <person name="Zhang T."/>
        </authorList>
    </citation>
    <scope>NUCLEOTIDE SEQUENCE</scope>
    <source>
        <strain evidence="3">HKST-UBA13</strain>
    </source>
</reference>
<evidence type="ECO:0000256" key="1">
    <source>
        <dbReference type="SAM" id="Phobius"/>
    </source>
</evidence>
<dbReference type="InterPro" id="IPR014044">
    <property type="entry name" value="CAP_dom"/>
</dbReference>
<proteinExistence type="predicted"/>
<dbReference type="InterPro" id="IPR013783">
    <property type="entry name" value="Ig-like_fold"/>
</dbReference>
<organism evidence="3 4">
    <name type="scientific">Candidatus Dojkabacteria bacterium</name>
    <dbReference type="NCBI Taxonomy" id="2099670"/>
    <lineage>
        <taxon>Bacteria</taxon>
        <taxon>Candidatus Dojkabacteria</taxon>
    </lineage>
</organism>
<name>A0A955L1I6_9BACT</name>
<evidence type="ECO:0000313" key="4">
    <source>
        <dbReference type="Proteomes" id="UP000775877"/>
    </source>
</evidence>
<feature type="non-terminal residue" evidence="3">
    <location>
        <position position="430"/>
    </location>
</feature>
<evidence type="ECO:0000259" key="2">
    <source>
        <dbReference type="Pfam" id="PF00188"/>
    </source>
</evidence>
<reference evidence="3" key="2">
    <citation type="journal article" date="2021" name="Microbiome">
        <title>Successional dynamics and alternative stable states in a saline activated sludge microbial community over 9 years.</title>
        <authorList>
            <person name="Wang Y."/>
            <person name="Ye J."/>
            <person name="Ju F."/>
            <person name="Liu L."/>
            <person name="Boyd J.A."/>
            <person name="Deng Y."/>
            <person name="Parks D.H."/>
            <person name="Jiang X."/>
            <person name="Yin X."/>
            <person name="Woodcroft B.J."/>
            <person name="Tyson G.W."/>
            <person name="Hugenholtz P."/>
            <person name="Polz M.F."/>
            <person name="Zhang T."/>
        </authorList>
    </citation>
    <scope>NUCLEOTIDE SEQUENCE</scope>
    <source>
        <strain evidence="3">HKST-UBA13</strain>
    </source>
</reference>
<dbReference type="PANTHER" id="PTHR31157">
    <property type="entry name" value="SCP DOMAIN-CONTAINING PROTEIN"/>
    <property type="match status" value="1"/>
</dbReference>
<gene>
    <name evidence="3" type="ORF">KC678_00380</name>
</gene>
<protein>
    <recommendedName>
        <fullName evidence="2">SCP domain-containing protein</fullName>
    </recommendedName>
</protein>
<dbReference type="AlphaFoldDB" id="A0A955L1I6"/>
<dbReference type="InterPro" id="IPR035940">
    <property type="entry name" value="CAP_sf"/>
</dbReference>
<feature type="transmembrane region" description="Helical" evidence="1">
    <location>
        <begin position="400"/>
        <end position="420"/>
    </location>
</feature>
<dbReference type="Gene3D" id="2.60.40.10">
    <property type="entry name" value="Immunoglobulins"/>
    <property type="match status" value="1"/>
</dbReference>
<dbReference type="CDD" id="cd05379">
    <property type="entry name" value="CAP_bacterial"/>
    <property type="match status" value="1"/>
</dbReference>
<accession>A0A955L1I6</accession>
<sequence>MYTFILIGFNILFSPWLGIQPVSAAITIDELLTAHNEQRIKAGLEPLTLSTTLSRSASDKAEVMLDLNCWSHYCPPDTEPWEYFKAVGYNYQHAGENLAEGFSTIDSVMAAWLNSPTHKENILNPNFDEIGFGFAYGTYQGKANNTIITVHFGKKFALEDILQEDIPVSDLTKQTVNKSLLLDDNYVTIDNLQDDQVVNQNIFEVSGKVNPENSQVGIVANNDIIGKVDADGESYTYRSEPDYKDGKYSITAQLYDENGQVIARSEVIALTLDGEFPILDESSINVNQTTGDSIIIDFRASKDTLTITSDASILSLQKDDVLSRWYVSFDESELFSKDTLKINLKDKSGNQSEFILNTSEIAEIVAQVKSTSTNKYSFEKDSNFLSDFFDRITSGGVRTIVPIAFTVYLFSLFMLDFIVLSKTDKLHFST</sequence>
<dbReference type="EMBL" id="JAGQLJ010000005">
    <property type="protein sequence ID" value="MCA9380705.1"/>
    <property type="molecule type" value="Genomic_DNA"/>
</dbReference>
<dbReference type="Gene3D" id="3.40.33.10">
    <property type="entry name" value="CAP"/>
    <property type="match status" value="1"/>
</dbReference>
<dbReference type="SUPFAM" id="SSF55797">
    <property type="entry name" value="PR-1-like"/>
    <property type="match status" value="1"/>
</dbReference>